<name>Q5JI07_THEKO</name>
<sequence>MEDMESQVERLFLYAQNLLLKLRLKELQKDHVTLEDIERIVQEELTVDEDVEDITEIIRQMRERDYEFEY</sequence>
<dbReference type="InParanoid" id="Q5JI07"/>
<dbReference type="PATRIC" id="fig|69014.16.peg.827"/>
<gene>
    <name evidence="1" type="ordered locus">TK0847</name>
</gene>
<dbReference type="EMBL" id="AP006878">
    <property type="protein sequence ID" value="BAD85036.1"/>
    <property type="molecule type" value="Genomic_DNA"/>
</dbReference>
<dbReference type="STRING" id="69014.TK0847"/>
<dbReference type="GeneID" id="78447362"/>
<dbReference type="RefSeq" id="WP_011249798.1">
    <property type="nucleotide sequence ID" value="NC_006624.1"/>
</dbReference>
<dbReference type="OrthoDB" id="102600at2157"/>
<dbReference type="AlphaFoldDB" id="Q5JI07"/>
<protein>
    <submittedName>
        <fullName evidence="1">Uncharacterized protein</fullName>
    </submittedName>
</protein>
<organism evidence="1 2">
    <name type="scientific">Thermococcus kodakarensis (strain ATCC BAA-918 / JCM 12380 / KOD1)</name>
    <name type="common">Pyrococcus kodakaraensis (strain KOD1)</name>
    <dbReference type="NCBI Taxonomy" id="69014"/>
    <lineage>
        <taxon>Archaea</taxon>
        <taxon>Methanobacteriati</taxon>
        <taxon>Methanobacteriota</taxon>
        <taxon>Thermococci</taxon>
        <taxon>Thermococcales</taxon>
        <taxon>Thermococcaceae</taxon>
        <taxon>Thermococcus</taxon>
    </lineage>
</organism>
<evidence type="ECO:0000313" key="1">
    <source>
        <dbReference type="EMBL" id="BAD85036.1"/>
    </source>
</evidence>
<accession>Q5JI07</accession>
<dbReference type="HOGENOM" id="CLU_2748397_0_0_2"/>
<proteinExistence type="predicted"/>
<dbReference type="KEGG" id="tko:TK0847"/>
<evidence type="ECO:0000313" key="2">
    <source>
        <dbReference type="Proteomes" id="UP000000536"/>
    </source>
</evidence>
<dbReference type="EnsemblBacteria" id="BAD85036">
    <property type="protein sequence ID" value="BAD85036"/>
    <property type="gene ID" value="TK0847"/>
</dbReference>
<dbReference type="Proteomes" id="UP000000536">
    <property type="component" value="Chromosome"/>
</dbReference>
<reference evidence="1 2" key="1">
    <citation type="journal article" date="2005" name="Genome Res.">
        <title>Complete genome sequence of the hyperthermophilic archaeon Thermococcus kodakaraensis KOD1 and comparison with Pyrococcus genomes.</title>
        <authorList>
            <person name="Fukui T."/>
            <person name="Atomi H."/>
            <person name="Kanai T."/>
            <person name="Matsumi R."/>
            <person name="Fujiwara S."/>
            <person name="Imanaka T."/>
        </authorList>
    </citation>
    <scope>NUCLEOTIDE SEQUENCE [LARGE SCALE GENOMIC DNA]</scope>
    <source>
        <strain evidence="2">ATCC BAA-918 / JCM 12380 / KOD1</strain>
    </source>
</reference>
<keyword evidence="2" id="KW-1185">Reference proteome</keyword>
<dbReference type="eggNOG" id="arCOG10653">
    <property type="taxonomic scope" value="Archaea"/>
</dbReference>